<dbReference type="OrthoDB" id="415825at2759"/>
<reference evidence="8" key="1">
    <citation type="journal article" date="2013" name="Genome Announc.">
        <title>Draft genome sequence of the ascomycete Phaeoacremonium aleophilum strain UCR-PA7, a causal agent of the esca disease complex in grapevines.</title>
        <authorList>
            <person name="Blanco-Ulate B."/>
            <person name="Rolshausen P."/>
            <person name="Cantu D."/>
        </authorList>
    </citation>
    <scope>NUCLEOTIDE SEQUENCE [LARGE SCALE GENOMIC DNA]</scope>
    <source>
        <strain evidence="8">UCR-PA7</strain>
    </source>
</reference>
<protein>
    <submittedName>
        <fullName evidence="7">Putative fad binding domain-containing protein</fullName>
    </submittedName>
</protein>
<dbReference type="InterPro" id="IPR016169">
    <property type="entry name" value="FAD-bd_PCMH_sub2"/>
</dbReference>
<dbReference type="Gene3D" id="3.30.43.10">
    <property type="entry name" value="Uridine Diphospho-n-acetylenolpyruvylglucosamine Reductase, domain 2"/>
    <property type="match status" value="1"/>
</dbReference>
<dbReference type="KEGG" id="tmn:UCRPA7_768"/>
<dbReference type="RefSeq" id="XP_007911552.1">
    <property type="nucleotide sequence ID" value="XM_007913361.1"/>
</dbReference>
<dbReference type="GeneID" id="19328459"/>
<sequence>MKKDFTENDRTLSPSNGLGKPTANTATIQDLDTLKSSLSIDATVDLIGEAGYATSAARWSDLNTPKPGAVVNVASESDIEATIQWATKHGVPFVAQSGGHAWASWFKINSGGIVINMRKLNTVDIDTEKGLAVIGGGAVVQEVVDAAKSQKSHIVIGTCNSVGAIASITGGGIGHLMGLYGPGADNMVSARLIGPDGIAKAVSAAENSDLWWALRGAAHNFGIISSLTVKVYPEINDGLHFIALVAFPDALLEQVIEIANKLELEQTMSFNVIFGRAPPTMDPMIAISIWHAGSEESAKRLFAPIFDLQPFVIMSGMVPYDHLNDGIDPHCFKGGYKTCWSVAVDSIDTKAAREIWDEYVAFSSHDDAKHSIVNFENYSHAKAHAVSQDENAVGPAIRTMKRHCFASTIYSDAALIQPAKAYGEKFRNLMTKSSDKHVVYPNFSVGDEDMEQLYGKGERLEKLRALKRKYDPEGLFSHFIPIN</sequence>
<dbReference type="InterPro" id="IPR050416">
    <property type="entry name" value="FAD-linked_Oxidoreductase"/>
</dbReference>
<evidence type="ECO:0000313" key="8">
    <source>
        <dbReference type="Proteomes" id="UP000014074"/>
    </source>
</evidence>
<evidence type="ECO:0000256" key="1">
    <source>
        <dbReference type="ARBA" id="ARBA00005466"/>
    </source>
</evidence>
<dbReference type="PANTHER" id="PTHR42973">
    <property type="entry name" value="BINDING OXIDOREDUCTASE, PUTATIVE (AFU_ORTHOLOGUE AFUA_1G17690)-RELATED"/>
    <property type="match status" value="1"/>
</dbReference>
<name>R8BWG0_PHAM7</name>
<dbReference type="GO" id="GO:0016491">
    <property type="term" value="F:oxidoreductase activity"/>
    <property type="evidence" value="ECO:0007669"/>
    <property type="project" value="UniProtKB-KW"/>
</dbReference>
<organism evidence="7 8">
    <name type="scientific">Phaeoacremonium minimum (strain UCR-PA7)</name>
    <name type="common">Esca disease fungus</name>
    <name type="synonym">Togninia minima</name>
    <dbReference type="NCBI Taxonomy" id="1286976"/>
    <lineage>
        <taxon>Eukaryota</taxon>
        <taxon>Fungi</taxon>
        <taxon>Dikarya</taxon>
        <taxon>Ascomycota</taxon>
        <taxon>Pezizomycotina</taxon>
        <taxon>Sordariomycetes</taxon>
        <taxon>Sordariomycetidae</taxon>
        <taxon>Togniniales</taxon>
        <taxon>Togniniaceae</taxon>
        <taxon>Phaeoacremonium</taxon>
    </lineage>
</organism>
<keyword evidence="3" id="KW-0274">FAD</keyword>
<feature type="compositionally biased region" description="Polar residues" evidence="5">
    <location>
        <begin position="11"/>
        <end position="24"/>
    </location>
</feature>
<evidence type="ECO:0000259" key="6">
    <source>
        <dbReference type="PROSITE" id="PS51387"/>
    </source>
</evidence>
<dbReference type="SUPFAM" id="SSF56176">
    <property type="entry name" value="FAD-binding/transporter-associated domain-like"/>
    <property type="match status" value="1"/>
</dbReference>
<comment type="similarity">
    <text evidence="1">Belongs to the oxygen-dependent FAD-linked oxidoreductase family.</text>
</comment>
<dbReference type="Gene3D" id="3.40.462.20">
    <property type="match status" value="1"/>
</dbReference>
<dbReference type="eggNOG" id="ENOG502RGYQ">
    <property type="taxonomic scope" value="Eukaryota"/>
</dbReference>
<proteinExistence type="inferred from homology"/>
<dbReference type="Pfam" id="PF01565">
    <property type="entry name" value="FAD_binding_4"/>
    <property type="match status" value="1"/>
</dbReference>
<dbReference type="AlphaFoldDB" id="R8BWG0"/>
<feature type="region of interest" description="Disordered" evidence="5">
    <location>
        <begin position="1"/>
        <end position="24"/>
    </location>
</feature>
<evidence type="ECO:0000256" key="5">
    <source>
        <dbReference type="SAM" id="MobiDB-lite"/>
    </source>
</evidence>
<evidence type="ECO:0000313" key="7">
    <source>
        <dbReference type="EMBL" id="EOO03677.1"/>
    </source>
</evidence>
<evidence type="ECO:0000256" key="2">
    <source>
        <dbReference type="ARBA" id="ARBA00022630"/>
    </source>
</evidence>
<accession>R8BWG0</accession>
<feature type="compositionally biased region" description="Basic and acidic residues" evidence="5">
    <location>
        <begin position="1"/>
        <end position="10"/>
    </location>
</feature>
<gene>
    <name evidence="7" type="ORF">UCRPA7_768</name>
</gene>
<keyword evidence="4" id="KW-0560">Oxidoreductase</keyword>
<dbReference type="InterPro" id="IPR006094">
    <property type="entry name" value="Oxid_FAD_bind_N"/>
</dbReference>
<keyword evidence="2" id="KW-0285">Flavoprotein</keyword>
<evidence type="ECO:0000256" key="4">
    <source>
        <dbReference type="ARBA" id="ARBA00023002"/>
    </source>
</evidence>
<dbReference type="GO" id="GO:0071949">
    <property type="term" value="F:FAD binding"/>
    <property type="evidence" value="ECO:0007669"/>
    <property type="project" value="InterPro"/>
</dbReference>
<dbReference type="PANTHER" id="PTHR42973:SF7">
    <property type="entry name" value="FAD-BINDING PCMH-TYPE DOMAIN-CONTAINING PROTEIN"/>
    <property type="match status" value="1"/>
</dbReference>
<dbReference type="EMBL" id="KB932813">
    <property type="protein sequence ID" value="EOO03677.1"/>
    <property type="molecule type" value="Genomic_DNA"/>
</dbReference>
<keyword evidence="8" id="KW-1185">Reference proteome</keyword>
<dbReference type="InterPro" id="IPR036318">
    <property type="entry name" value="FAD-bd_PCMH-like_sf"/>
</dbReference>
<feature type="domain" description="FAD-binding PCMH-type" evidence="6">
    <location>
        <begin position="63"/>
        <end position="234"/>
    </location>
</feature>
<dbReference type="PROSITE" id="PS51387">
    <property type="entry name" value="FAD_PCMH"/>
    <property type="match status" value="1"/>
</dbReference>
<dbReference type="HOGENOM" id="CLU_018354_0_2_1"/>
<dbReference type="InterPro" id="IPR016166">
    <property type="entry name" value="FAD-bd_PCMH"/>
</dbReference>
<evidence type="ECO:0000256" key="3">
    <source>
        <dbReference type="ARBA" id="ARBA00022827"/>
    </source>
</evidence>
<dbReference type="InterPro" id="IPR016167">
    <property type="entry name" value="FAD-bd_PCMH_sub1"/>
</dbReference>
<dbReference type="Proteomes" id="UP000014074">
    <property type="component" value="Unassembled WGS sequence"/>
</dbReference>
<dbReference type="Gene3D" id="3.30.465.10">
    <property type="match status" value="1"/>
</dbReference>